<protein>
    <recommendedName>
        <fullName evidence="9">Type II secretion system protein I</fullName>
        <shortName evidence="9">T2SS minor pseudopilin I</shortName>
    </recommendedName>
</protein>
<dbReference type="InterPro" id="IPR010052">
    <property type="entry name" value="T2SS_protein-GspI"/>
</dbReference>
<organism evidence="11 12">
    <name type="scientific">Sphingomonas sanxanigenens</name>
    <dbReference type="NCBI Taxonomy" id="397260"/>
    <lineage>
        <taxon>Bacteria</taxon>
        <taxon>Pseudomonadati</taxon>
        <taxon>Pseudomonadota</taxon>
        <taxon>Alphaproteobacteria</taxon>
        <taxon>Sphingomonadales</taxon>
        <taxon>Sphingomonadaceae</taxon>
        <taxon>Sphingomonas</taxon>
    </lineage>
</organism>
<evidence type="ECO:0000256" key="6">
    <source>
        <dbReference type="ARBA" id="ARBA00022692"/>
    </source>
</evidence>
<dbReference type="GO" id="GO:0015628">
    <property type="term" value="P:protein secretion by the type II secretion system"/>
    <property type="evidence" value="ECO:0007669"/>
    <property type="project" value="UniProtKB-UniRule"/>
</dbReference>
<dbReference type="NCBIfam" id="TIGR01707">
    <property type="entry name" value="gspI"/>
    <property type="match status" value="1"/>
</dbReference>
<evidence type="ECO:0000256" key="9">
    <source>
        <dbReference type="RuleBase" id="RU368030"/>
    </source>
</evidence>
<keyword evidence="8" id="KW-0472">Membrane</keyword>
<keyword evidence="4 9" id="KW-0488">Methylation</keyword>
<dbReference type="Pfam" id="PF07963">
    <property type="entry name" value="N_methyl"/>
    <property type="match status" value="1"/>
</dbReference>
<gene>
    <name evidence="11" type="primary">gspI</name>
    <name evidence="11" type="ORF">DI623_00945</name>
</gene>
<evidence type="ECO:0000259" key="10">
    <source>
        <dbReference type="Pfam" id="PF02501"/>
    </source>
</evidence>
<dbReference type="GO" id="GO:0015627">
    <property type="term" value="C:type II protein secretion system complex"/>
    <property type="evidence" value="ECO:0007669"/>
    <property type="project" value="UniProtKB-UniRule"/>
</dbReference>
<keyword evidence="5 9" id="KW-0997">Cell inner membrane</keyword>
<comment type="caution">
    <text evidence="11">The sequence shown here is derived from an EMBL/GenBank/DDBJ whole genome shotgun (WGS) entry which is preliminary data.</text>
</comment>
<comment type="PTM">
    <text evidence="9">Cleaved by prepilin peptidase.</text>
</comment>
<dbReference type="InterPro" id="IPR003413">
    <property type="entry name" value="T2SS_GspI_C"/>
</dbReference>
<dbReference type="Gene3D" id="3.30.1300.30">
    <property type="entry name" value="GSPII I/J protein-like"/>
    <property type="match status" value="1"/>
</dbReference>
<evidence type="ECO:0000256" key="5">
    <source>
        <dbReference type="ARBA" id="ARBA00022519"/>
    </source>
</evidence>
<evidence type="ECO:0000256" key="4">
    <source>
        <dbReference type="ARBA" id="ARBA00022481"/>
    </source>
</evidence>
<dbReference type="PANTHER" id="PTHR38779:SF2">
    <property type="entry name" value="TYPE II SECRETION SYSTEM PROTEIN I-RELATED"/>
    <property type="match status" value="1"/>
</dbReference>
<dbReference type="GO" id="GO:0005886">
    <property type="term" value="C:plasma membrane"/>
    <property type="evidence" value="ECO:0007669"/>
    <property type="project" value="UniProtKB-SubCell"/>
</dbReference>
<comment type="similarity">
    <text evidence="2 9">Belongs to the GSP I family.</text>
</comment>
<dbReference type="NCBIfam" id="TIGR02532">
    <property type="entry name" value="IV_pilin_GFxxxE"/>
    <property type="match status" value="1"/>
</dbReference>
<sequence length="118" mass="12633">MNDRGFSLIETLVALLVLGIASVGLIRATEGHVDATRGIEDRAVAQWVAEERLALLSLPGRPADGPVRMMDRDWDVKVDERATADADVRAVDVSVSAAGRKPVLATLHGFVDRGDKSS</sequence>
<name>A0A2W5ABR5_9SPHN</name>
<evidence type="ECO:0000256" key="2">
    <source>
        <dbReference type="ARBA" id="ARBA00008358"/>
    </source>
</evidence>
<dbReference type="InterPro" id="IPR012902">
    <property type="entry name" value="N_methyl_site"/>
</dbReference>
<evidence type="ECO:0000256" key="7">
    <source>
        <dbReference type="ARBA" id="ARBA00022989"/>
    </source>
</evidence>
<comment type="function">
    <text evidence="9">Component of the type II secretion system required for the energy-dependent secretion of extracellular factors such as proteases and toxins from the periplasm.</text>
</comment>
<dbReference type="SUPFAM" id="SSF54523">
    <property type="entry name" value="Pili subunits"/>
    <property type="match status" value="1"/>
</dbReference>
<dbReference type="PANTHER" id="PTHR38779">
    <property type="entry name" value="TYPE II SECRETION SYSTEM PROTEIN I-RELATED"/>
    <property type="match status" value="1"/>
</dbReference>
<dbReference type="AlphaFoldDB" id="A0A2W5ABR5"/>
<dbReference type="Proteomes" id="UP000249066">
    <property type="component" value="Unassembled WGS sequence"/>
</dbReference>
<proteinExistence type="inferred from homology"/>
<evidence type="ECO:0000256" key="1">
    <source>
        <dbReference type="ARBA" id="ARBA00004377"/>
    </source>
</evidence>
<keyword evidence="6" id="KW-0812">Transmembrane</keyword>
<dbReference type="PROSITE" id="PS00409">
    <property type="entry name" value="PROKAR_NTER_METHYL"/>
    <property type="match status" value="1"/>
</dbReference>
<accession>A0A2W5ABR5</accession>
<evidence type="ECO:0000313" key="11">
    <source>
        <dbReference type="EMBL" id="PZO92050.1"/>
    </source>
</evidence>
<keyword evidence="3" id="KW-1003">Cell membrane</keyword>
<comment type="subcellular location">
    <subcellularLocation>
        <location evidence="1 9">Cell inner membrane</location>
        <topology evidence="1 9">Single-pass membrane protein</topology>
    </subcellularLocation>
</comment>
<evidence type="ECO:0000256" key="8">
    <source>
        <dbReference type="ARBA" id="ARBA00023136"/>
    </source>
</evidence>
<reference evidence="11 12" key="1">
    <citation type="submission" date="2017-08" db="EMBL/GenBank/DDBJ databases">
        <title>Infants hospitalized years apart are colonized by the same room-sourced microbial strains.</title>
        <authorList>
            <person name="Brooks B."/>
            <person name="Olm M.R."/>
            <person name="Firek B.A."/>
            <person name="Baker R."/>
            <person name="Thomas B.C."/>
            <person name="Morowitz M.J."/>
            <person name="Banfield J.F."/>
        </authorList>
    </citation>
    <scope>NUCLEOTIDE SEQUENCE [LARGE SCALE GENOMIC DNA]</scope>
    <source>
        <strain evidence="11">S2_018_000_R2_101</strain>
    </source>
</reference>
<dbReference type="InterPro" id="IPR045584">
    <property type="entry name" value="Pilin-like"/>
</dbReference>
<evidence type="ECO:0000256" key="3">
    <source>
        <dbReference type="ARBA" id="ARBA00022475"/>
    </source>
</evidence>
<keyword evidence="7" id="KW-1133">Transmembrane helix</keyword>
<dbReference type="EMBL" id="QFNN01000002">
    <property type="protein sequence ID" value="PZO92050.1"/>
    <property type="molecule type" value="Genomic_DNA"/>
</dbReference>
<evidence type="ECO:0000313" key="12">
    <source>
        <dbReference type="Proteomes" id="UP000249066"/>
    </source>
</evidence>
<comment type="subunit">
    <text evidence="9">Type II secretion is composed of four main components: the outer membrane complex, the inner membrane complex, the cytoplasmic secretion ATPase and the periplasm-spanning pseudopilus.</text>
</comment>
<dbReference type="Pfam" id="PF02501">
    <property type="entry name" value="T2SSI"/>
    <property type="match status" value="1"/>
</dbReference>
<feature type="domain" description="Type II secretion system protein GspI C-terminal" evidence="10">
    <location>
        <begin position="40"/>
        <end position="111"/>
    </location>
</feature>